<evidence type="ECO:0000313" key="5">
    <source>
        <dbReference type="Proteomes" id="UP001501444"/>
    </source>
</evidence>
<keyword evidence="1" id="KW-0472">Membrane</keyword>
<dbReference type="SUPFAM" id="SSF103088">
    <property type="entry name" value="OmpA-like"/>
    <property type="match status" value="1"/>
</dbReference>
<gene>
    <name evidence="4" type="ORF">GCM10010170_053490</name>
</gene>
<evidence type="ECO:0000259" key="3">
    <source>
        <dbReference type="PROSITE" id="PS51123"/>
    </source>
</evidence>
<dbReference type="Proteomes" id="UP001501444">
    <property type="component" value="Unassembled WGS sequence"/>
</dbReference>
<keyword evidence="5" id="KW-1185">Reference proteome</keyword>
<feature type="signal peptide" evidence="2">
    <location>
        <begin position="1"/>
        <end position="21"/>
    </location>
</feature>
<organism evidence="4 5">
    <name type="scientific">Dactylosporangium salmoneum</name>
    <dbReference type="NCBI Taxonomy" id="53361"/>
    <lineage>
        <taxon>Bacteria</taxon>
        <taxon>Bacillati</taxon>
        <taxon>Actinomycetota</taxon>
        <taxon>Actinomycetes</taxon>
        <taxon>Micromonosporales</taxon>
        <taxon>Micromonosporaceae</taxon>
        <taxon>Dactylosporangium</taxon>
    </lineage>
</organism>
<dbReference type="InterPro" id="IPR006665">
    <property type="entry name" value="OmpA-like"/>
</dbReference>
<evidence type="ECO:0000256" key="2">
    <source>
        <dbReference type="SAM" id="SignalP"/>
    </source>
</evidence>
<dbReference type="InterPro" id="IPR036737">
    <property type="entry name" value="OmpA-like_sf"/>
</dbReference>
<evidence type="ECO:0000256" key="1">
    <source>
        <dbReference type="PROSITE-ProRule" id="PRU00473"/>
    </source>
</evidence>
<feature type="domain" description="OmpA-like" evidence="3">
    <location>
        <begin position="273"/>
        <end position="394"/>
    </location>
</feature>
<dbReference type="RefSeq" id="WP_344615257.1">
    <property type="nucleotide sequence ID" value="NZ_BAAARV010000046.1"/>
</dbReference>
<reference evidence="5" key="1">
    <citation type="journal article" date="2019" name="Int. J. Syst. Evol. Microbiol.">
        <title>The Global Catalogue of Microorganisms (GCM) 10K type strain sequencing project: providing services to taxonomists for standard genome sequencing and annotation.</title>
        <authorList>
            <consortium name="The Broad Institute Genomics Platform"/>
            <consortium name="The Broad Institute Genome Sequencing Center for Infectious Disease"/>
            <person name="Wu L."/>
            <person name="Ma J."/>
        </authorList>
    </citation>
    <scope>NUCLEOTIDE SEQUENCE [LARGE SCALE GENOMIC DNA]</scope>
    <source>
        <strain evidence="5">JCM 3272</strain>
    </source>
</reference>
<evidence type="ECO:0000313" key="4">
    <source>
        <dbReference type="EMBL" id="GAA2359275.1"/>
    </source>
</evidence>
<dbReference type="Gene3D" id="3.30.1330.60">
    <property type="entry name" value="OmpA-like domain"/>
    <property type="match status" value="1"/>
</dbReference>
<dbReference type="PROSITE" id="PS51257">
    <property type="entry name" value="PROKAR_LIPOPROTEIN"/>
    <property type="match status" value="1"/>
</dbReference>
<sequence>MPMHRLAAVATALTLAAGATAGCSGGTQPGPGGTRPGTGAQPGNAFAVVVGAHANSPHPALVSGAGSLIDAAVAGGSRASIVVSDGQPSLKGPVSLAASGNNAEARKKSTAALSSSFAAKVIAARATAPENDLLGAISLAARATSGGTGTRTLLVIDSGLQTVAPLRFQDPGVLGADPADVAESLASAHALPDLKGVTVLLSGIGDTAAPQEPLSTAQRANLVAIWTAVLQRAGAEVTVRDEPLSGAAADGLPAVTTVTLPVAQTFATIGTSPTTTVDLGQETVAFLPDQAVYRDPAAVQQTLKPLAEKIIAGHLLVSLTGATAGNSDGLALSRQRAEAVKQTLVGLGVDPATITCSGLGSKAPGHVPDTDASGHLLPGPAAQNRKVIVEARRA</sequence>
<accession>A0ABP5TQS3</accession>
<dbReference type="PROSITE" id="PS51123">
    <property type="entry name" value="OMPA_2"/>
    <property type="match status" value="1"/>
</dbReference>
<comment type="caution">
    <text evidence="4">The sequence shown here is derived from an EMBL/GenBank/DDBJ whole genome shotgun (WGS) entry which is preliminary data.</text>
</comment>
<name>A0ABP5TQS3_9ACTN</name>
<proteinExistence type="predicted"/>
<keyword evidence="2" id="KW-0732">Signal</keyword>
<dbReference type="EMBL" id="BAAARV010000046">
    <property type="protein sequence ID" value="GAA2359275.1"/>
    <property type="molecule type" value="Genomic_DNA"/>
</dbReference>
<feature type="chain" id="PRO_5045395120" description="OmpA-like domain-containing protein" evidence="2">
    <location>
        <begin position="22"/>
        <end position="394"/>
    </location>
</feature>
<protein>
    <recommendedName>
        <fullName evidence="3">OmpA-like domain-containing protein</fullName>
    </recommendedName>
</protein>